<dbReference type="InterPro" id="IPR012349">
    <property type="entry name" value="Split_barrel_FMN-bd"/>
</dbReference>
<dbReference type="AlphaFoldDB" id="A0A5P2HAJ2"/>
<organism evidence="1 2">
    <name type="scientific">Cupriavidus pauculus</name>
    <dbReference type="NCBI Taxonomy" id="82633"/>
    <lineage>
        <taxon>Bacteria</taxon>
        <taxon>Pseudomonadati</taxon>
        <taxon>Pseudomonadota</taxon>
        <taxon>Betaproteobacteria</taxon>
        <taxon>Burkholderiales</taxon>
        <taxon>Burkholderiaceae</taxon>
        <taxon>Cupriavidus</taxon>
    </lineage>
</organism>
<dbReference type="Gene3D" id="2.30.110.10">
    <property type="entry name" value="Electron Transport, Fmn-binding Protein, Chain A"/>
    <property type="match status" value="1"/>
</dbReference>
<gene>
    <name evidence="1" type="ORF">FOB72_20370</name>
</gene>
<protein>
    <submittedName>
        <fullName evidence="1">Pyridoxamine 5'-phosphate oxidase family protein</fullName>
    </submittedName>
</protein>
<name>A0A5P2HAJ2_9BURK</name>
<dbReference type="Proteomes" id="UP000322822">
    <property type="component" value="Chromosome 2"/>
</dbReference>
<dbReference type="SUPFAM" id="SSF50475">
    <property type="entry name" value="FMN-binding split barrel"/>
    <property type="match status" value="1"/>
</dbReference>
<reference evidence="1 2" key="1">
    <citation type="submission" date="2019-09" db="EMBL/GenBank/DDBJ databases">
        <title>FDA dAtabase for Regulatory Grade micrObial Sequences (FDA-ARGOS): Supporting development and validation of Infectious Disease Dx tests.</title>
        <authorList>
            <person name="Sciortino C."/>
            <person name="Tallon L."/>
            <person name="Sadzewicz L."/>
            <person name="Vavikolanu K."/>
            <person name="Mehta A."/>
            <person name="Aluvathingal J."/>
            <person name="Nadendla S."/>
            <person name="Nandy P."/>
            <person name="Geyer C."/>
            <person name="Yan Y."/>
            <person name="Sichtig H."/>
        </authorList>
    </citation>
    <scope>NUCLEOTIDE SEQUENCE [LARGE SCALE GENOMIC DNA]</scope>
    <source>
        <strain evidence="1 2">FDAARGOS_664</strain>
    </source>
</reference>
<sequence length="249" mass="27244">MPASRSRYQRTVAPMAVSIVVCFEVMRAAVEAASRGGRRVSIFRKDEPLMLITGSIDDARNFACAGSWRSTYTGRRQWPIGGVVNRTDHSYTPPRAEASSALPADLVAYLDGRDLPSKMQALRISTVDEEGWPHAALLSAGDMVATPAGALRFAVFAASTTAANLHRDPRVTVTYSREGGMCEVRLTSRRLGDMPAMTGLALFEADPVSVRFHRAPYASVSSGITFFLYEQEPVVARWTRQIEALRAAF</sequence>
<dbReference type="OrthoDB" id="6518717at2"/>
<proteinExistence type="predicted"/>
<evidence type="ECO:0000313" key="1">
    <source>
        <dbReference type="EMBL" id="QET04473.1"/>
    </source>
</evidence>
<evidence type="ECO:0000313" key="2">
    <source>
        <dbReference type="Proteomes" id="UP000322822"/>
    </source>
</evidence>
<dbReference type="EMBL" id="CP044067">
    <property type="protein sequence ID" value="QET04473.1"/>
    <property type="molecule type" value="Genomic_DNA"/>
</dbReference>
<accession>A0A5P2HAJ2</accession>